<dbReference type="Pfam" id="PF01614">
    <property type="entry name" value="IclR_C"/>
    <property type="match status" value="1"/>
</dbReference>
<protein>
    <submittedName>
        <fullName evidence="6">Glycerol operon regulatory protein</fullName>
    </submittedName>
</protein>
<evidence type="ECO:0000256" key="2">
    <source>
        <dbReference type="ARBA" id="ARBA00023125"/>
    </source>
</evidence>
<keyword evidence="7" id="KW-1185">Reference proteome</keyword>
<dbReference type="SUPFAM" id="SSF55781">
    <property type="entry name" value="GAF domain-like"/>
    <property type="match status" value="1"/>
</dbReference>
<dbReference type="InterPro" id="IPR036388">
    <property type="entry name" value="WH-like_DNA-bd_sf"/>
</dbReference>
<dbReference type="SMART" id="SM00346">
    <property type="entry name" value="HTH_ICLR"/>
    <property type="match status" value="1"/>
</dbReference>
<keyword evidence="3" id="KW-0804">Transcription</keyword>
<feature type="domain" description="IclR-ED" evidence="5">
    <location>
        <begin position="82"/>
        <end position="266"/>
    </location>
</feature>
<dbReference type="InterPro" id="IPR014757">
    <property type="entry name" value="Tscrpt_reg_IclR_C"/>
</dbReference>
<dbReference type="InterPro" id="IPR029016">
    <property type="entry name" value="GAF-like_dom_sf"/>
</dbReference>
<dbReference type="PROSITE" id="PS51077">
    <property type="entry name" value="HTH_ICLR"/>
    <property type="match status" value="1"/>
</dbReference>
<dbReference type="PANTHER" id="PTHR30136">
    <property type="entry name" value="HELIX-TURN-HELIX TRANSCRIPTIONAL REGULATOR, ICLR FAMILY"/>
    <property type="match status" value="1"/>
</dbReference>
<dbReference type="InterPro" id="IPR050707">
    <property type="entry name" value="HTH_MetabolicPath_Reg"/>
</dbReference>
<dbReference type="Gene3D" id="1.10.10.10">
    <property type="entry name" value="Winged helix-like DNA-binding domain superfamily/Winged helix DNA-binding domain"/>
    <property type="match status" value="1"/>
</dbReference>
<evidence type="ECO:0000256" key="3">
    <source>
        <dbReference type="ARBA" id="ARBA00023163"/>
    </source>
</evidence>
<evidence type="ECO:0000313" key="6">
    <source>
        <dbReference type="EMBL" id="BCO29760.1"/>
    </source>
</evidence>
<evidence type="ECO:0000256" key="1">
    <source>
        <dbReference type="ARBA" id="ARBA00023015"/>
    </source>
</evidence>
<dbReference type="PANTHER" id="PTHR30136:SF8">
    <property type="entry name" value="TRANSCRIPTIONAL REGULATORY PROTEIN"/>
    <property type="match status" value="1"/>
</dbReference>
<dbReference type="Pfam" id="PF09339">
    <property type="entry name" value="HTH_IclR"/>
    <property type="match status" value="1"/>
</dbReference>
<dbReference type="RefSeq" id="WP_223906075.1">
    <property type="nucleotide sequence ID" value="NZ_AP024238.1"/>
</dbReference>
<sequence length="271" mass="28975">MRLPNQTTDARDTEGKNGVQSLEIGMAILRAISGGHRSMMLKDIAAAADMPASKVHRYIVSLVRSGLVEQDPMTSRYDLGPFALSLGLVAVDRLDRVKLGLSAIADLRDEINQTTALAVWSDNGPVIIRSVRPYRPITVNVVTGSALQLLTSASGRVFAAWLPRNTTDALIGRERATLALPAELQTTAGIDAMLAQVRADHVSVVSDYHLVPGVAAAAAPVFNFKHEITLSVLAIGVKSMIDLSPDGQVVTALKRCADELSLRLGHILQAK</sequence>
<proteinExistence type="predicted"/>
<evidence type="ECO:0000313" key="7">
    <source>
        <dbReference type="Proteomes" id="UP000824366"/>
    </source>
</evidence>
<dbReference type="InterPro" id="IPR005471">
    <property type="entry name" value="Tscrpt_reg_IclR_N"/>
</dbReference>
<keyword evidence="2" id="KW-0238">DNA-binding</keyword>
<feature type="domain" description="HTH iclR-type" evidence="4">
    <location>
        <begin position="19"/>
        <end position="81"/>
    </location>
</feature>
<dbReference type="Proteomes" id="UP000824366">
    <property type="component" value="Chromosome"/>
</dbReference>
<keyword evidence="1" id="KW-0805">Transcription regulation</keyword>
<evidence type="ECO:0000259" key="4">
    <source>
        <dbReference type="PROSITE" id="PS51077"/>
    </source>
</evidence>
<reference evidence="6 7" key="1">
    <citation type="journal article" date="2021" name="Microbiol. Spectr.">
        <title>A Single Bacterium Capable of Oxidation and Reduction of Iron at Circumneutral pH.</title>
        <authorList>
            <person name="Kato S."/>
            <person name="Ohkuma M."/>
        </authorList>
    </citation>
    <scope>NUCLEOTIDE SEQUENCE [LARGE SCALE GENOMIC DNA]</scope>
    <source>
        <strain evidence="6 7">MIZ03</strain>
    </source>
</reference>
<organism evidence="6 7">
    <name type="scientific">Rhodoferax lithotrophicus</name>
    <dbReference type="NCBI Taxonomy" id="2798804"/>
    <lineage>
        <taxon>Bacteria</taxon>
        <taxon>Pseudomonadati</taxon>
        <taxon>Pseudomonadota</taxon>
        <taxon>Betaproteobacteria</taxon>
        <taxon>Burkholderiales</taxon>
        <taxon>Comamonadaceae</taxon>
        <taxon>Rhodoferax</taxon>
    </lineage>
</organism>
<accession>A0ABM7MTL9</accession>
<evidence type="ECO:0000259" key="5">
    <source>
        <dbReference type="PROSITE" id="PS51078"/>
    </source>
</evidence>
<dbReference type="PROSITE" id="PS51078">
    <property type="entry name" value="ICLR_ED"/>
    <property type="match status" value="1"/>
</dbReference>
<dbReference type="InterPro" id="IPR036390">
    <property type="entry name" value="WH_DNA-bd_sf"/>
</dbReference>
<dbReference type="SUPFAM" id="SSF46785">
    <property type="entry name" value="Winged helix' DNA-binding domain"/>
    <property type="match status" value="1"/>
</dbReference>
<dbReference type="Gene3D" id="3.30.450.40">
    <property type="match status" value="1"/>
</dbReference>
<name>A0ABM7MTL9_9BURK</name>
<dbReference type="EMBL" id="AP024238">
    <property type="protein sequence ID" value="BCO29760.1"/>
    <property type="molecule type" value="Genomic_DNA"/>
</dbReference>
<gene>
    <name evidence="6" type="ORF">MIZ03_4684</name>
</gene>